<dbReference type="InterPro" id="IPR020568">
    <property type="entry name" value="Ribosomal_Su5_D2-typ_SF"/>
</dbReference>
<dbReference type="SUPFAM" id="SSF54211">
    <property type="entry name" value="Ribosomal protein S5 domain 2-like"/>
    <property type="match status" value="1"/>
</dbReference>
<keyword evidence="5" id="KW-0694">RNA-binding</keyword>
<evidence type="ECO:0000256" key="5">
    <source>
        <dbReference type="ARBA" id="ARBA00022884"/>
    </source>
</evidence>
<proteinExistence type="predicted"/>
<feature type="region of interest" description="Disordered" evidence="6">
    <location>
        <begin position="1"/>
        <end position="29"/>
    </location>
</feature>
<keyword evidence="8" id="KW-1185">Reference proteome</keyword>
<keyword evidence="3" id="KW-0255">Endonuclease</keyword>
<evidence type="ECO:0000256" key="1">
    <source>
        <dbReference type="ARBA" id="ARBA00022694"/>
    </source>
</evidence>
<gene>
    <name evidence="7" type="ORF">GCM10023093_15500</name>
</gene>
<dbReference type="EMBL" id="BAABFA010000010">
    <property type="protein sequence ID" value="GAA4464662.1"/>
    <property type="molecule type" value="Genomic_DNA"/>
</dbReference>
<protein>
    <submittedName>
        <fullName evidence="7">Uncharacterized protein</fullName>
    </submittedName>
</protein>
<organism evidence="7 8">
    <name type="scientific">Nemorincola caseinilytica</name>
    <dbReference type="NCBI Taxonomy" id="2054315"/>
    <lineage>
        <taxon>Bacteria</taxon>
        <taxon>Pseudomonadati</taxon>
        <taxon>Bacteroidota</taxon>
        <taxon>Chitinophagia</taxon>
        <taxon>Chitinophagales</taxon>
        <taxon>Chitinophagaceae</taxon>
        <taxon>Nemorincola</taxon>
    </lineage>
</organism>
<accession>A0ABP8NEU0</accession>
<name>A0ABP8NEU0_9BACT</name>
<dbReference type="Gene3D" id="3.30.230.10">
    <property type="match status" value="1"/>
</dbReference>
<dbReference type="InterPro" id="IPR000100">
    <property type="entry name" value="RNase_P"/>
</dbReference>
<keyword evidence="2" id="KW-0540">Nuclease</keyword>
<keyword evidence="1" id="KW-0819">tRNA processing</keyword>
<evidence type="ECO:0000256" key="2">
    <source>
        <dbReference type="ARBA" id="ARBA00022722"/>
    </source>
</evidence>
<dbReference type="Pfam" id="PF00825">
    <property type="entry name" value="Ribonuclease_P"/>
    <property type="match status" value="1"/>
</dbReference>
<evidence type="ECO:0000313" key="7">
    <source>
        <dbReference type="EMBL" id="GAA4464662.1"/>
    </source>
</evidence>
<feature type="compositionally biased region" description="Basic and acidic residues" evidence="6">
    <location>
        <begin position="18"/>
        <end position="27"/>
    </location>
</feature>
<reference evidence="8" key="1">
    <citation type="journal article" date="2019" name="Int. J. Syst. Evol. Microbiol.">
        <title>The Global Catalogue of Microorganisms (GCM) 10K type strain sequencing project: providing services to taxonomists for standard genome sequencing and annotation.</title>
        <authorList>
            <consortium name="The Broad Institute Genomics Platform"/>
            <consortium name="The Broad Institute Genome Sequencing Center for Infectious Disease"/>
            <person name="Wu L."/>
            <person name="Ma J."/>
        </authorList>
    </citation>
    <scope>NUCLEOTIDE SEQUENCE [LARGE SCALE GENOMIC DNA]</scope>
    <source>
        <strain evidence="8">JCM 32105</strain>
    </source>
</reference>
<dbReference type="InterPro" id="IPR014721">
    <property type="entry name" value="Ribsml_uS5_D2-typ_fold_subgr"/>
</dbReference>
<dbReference type="Proteomes" id="UP001500067">
    <property type="component" value="Unassembled WGS sequence"/>
</dbReference>
<feature type="compositionally biased region" description="Basic and acidic residues" evidence="6">
    <location>
        <begin position="1"/>
        <end position="11"/>
    </location>
</feature>
<evidence type="ECO:0000256" key="3">
    <source>
        <dbReference type="ARBA" id="ARBA00022759"/>
    </source>
</evidence>
<evidence type="ECO:0000256" key="6">
    <source>
        <dbReference type="SAM" id="MobiDB-lite"/>
    </source>
</evidence>
<evidence type="ECO:0000313" key="8">
    <source>
        <dbReference type="Proteomes" id="UP001500067"/>
    </source>
</evidence>
<comment type="caution">
    <text evidence="7">The sequence shown here is derived from an EMBL/GenBank/DDBJ whole genome shotgun (WGS) entry which is preliminary data.</text>
</comment>
<keyword evidence="4" id="KW-0378">Hydrolase</keyword>
<sequence>MAESGERRVESDIESEEREAKSGERDARHHLKVGFSVPKKKFKRSVHRHRIRRLMAEAWRHNKATLLQALPPHQGMHVFLVFTGTELPTYQQVQAAVSKSIDKLKTIAGTISS</sequence>
<evidence type="ECO:0000256" key="4">
    <source>
        <dbReference type="ARBA" id="ARBA00022801"/>
    </source>
</evidence>